<keyword evidence="3 7" id="KW-0694">RNA-binding</keyword>
<dbReference type="GO" id="GO:0019843">
    <property type="term" value="F:rRNA binding"/>
    <property type="evidence" value="ECO:0007669"/>
    <property type="project" value="UniProtKB-UniRule"/>
</dbReference>
<dbReference type="NCBIfam" id="TIGR01050">
    <property type="entry name" value="rpsS_bact"/>
    <property type="match status" value="1"/>
</dbReference>
<evidence type="ECO:0000313" key="11">
    <source>
        <dbReference type="Proteomes" id="UP000178065"/>
    </source>
</evidence>
<dbReference type="InterPro" id="IPR005732">
    <property type="entry name" value="Ribosomal_uS19_bac-type"/>
</dbReference>
<comment type="function">
    <text evidence="7">Protein S19 forms a complex with S13 that binds strongly to the 16S ribosomal RNA.</text>
</comment>
<dbReference type="GO" id="GO:0003735">
    <property type="term" value="F:structural constituent of ribosome"/>
    <property type="evidence" value="ECO:0007669"/>
    <property type="project" value="InterPro"/>
</dbReference>
<reference evidence="10 11" key="1">
    <citation type="journal article" date="2016" name="Nat. Commun.">
        <title>Thousands of microbial genomes shed light on interconnected biogeochemical processes in an aquifer system.</title>
        <authorList>
            <person name="Anantharaman K."/>
            <person name="Brown C.T."/>
            <person name="Hug L.A."/>
            <person name="Sharon I."/>
            <person name="Castelle C.J."/>
            <person name="Probst A.J."/>
            <person name="Thomas B.C."/>
            <person name="Singh A."/>
            <person name="Wilkins M.J."/>
            <person name="Karaoz U."/>
            <person name="Brodie E.L."/>
            <person name="Williams K.H."/>
            <person name="Hubbard S.S."/>
            <person name="Banfield J.F."/>
        </authorList>
    </citation>
    <scope>NUCLEOTIDE SEQUENCE [LARGE SCALE GENOMIC DNA]</scope>
</reference>
<evidence type="ECO:0000256" key="4">
    <source>
        <dbReference type="ARBA" id="ARBA00022980"/>
    </source>
</evidence>
<dbReference type="STRING" id="1802448.A2672_01665"/>
<feature type="region of interest" description="Disordered" evidence="9">
    <location>
        <begin position="85"/>
        <end position="113"/>
    </location>
</feature>
<evidence type="ECO:0000256" key="8">
    <source>
        <dbReference type="RuleBase" id="RU003485"/>
    </source>
</evidence>
<dbReference type="Proteomes" id="UP000178065">
    <property type="component" value="Unassembled WGS sequence"/>
</dbReference>
<comment type="similarity">
    <text evidence="1 7 8">Belongs to the universal ribosomal protein uS19 family.</text>
</comment>
<dbReference type="GO" id="GO:0005737">
    <property type="term" value="C:cytoplasm"/>
    <property type="evidence" value="ECO:0007669"/>
    <property type="project" value="UniProtKB-ARBA"/>
</dbReference>
<dbReference type="FunFam" id="3.30.860.10:FF:000001">
    <property type="entry name" value="30S ribosomal protein S19"/>
    <property type="match status" value="1"/>
</dbReference>
<keyword evidence="5 7" id="KW-0687">Ribonucleoprotein</keyword>
<dbReference type="PANTHER" id="PTHR11880:SF8">
    <property type="entry name" value="SMALL RIBOSOMAL SUBUNIT PROTEIN US19M"/>
    <property type="match status" value="1"/>
</dbReference>
<dbReference type="InterPro" id="IPR020934">
    <property type="entry name" value="Ribosomal_uS19_CS"/>
</dbReference>
<accession>A0A1G2QW86</accession>
<comment type="caution">
    <text evidence="10">The sequence shown here is derived from an EMBL/GenBank/DDBJ whole genome shotgun (WGS) entry which is preliminary data.</text>
</comment>
<dbReference type="SUPFAM" id="SSF54570">
    <property type="entry name" value="Ribosomal protein S19"/>
    <property type="match status" value="1"/>
</dbReference>
<evidence type="ECO:0000256" key="3">
    <source>
        <dbReference type="ARBA" id="ARBA00022884"/>
    </source>
</evidence>
<dbReference type="GO" id="GO:0000028">
    <property type="term" value="P:ribosomal small subunit assembly"/>
    <property type="evidence" value="ECO:0007669"/>
    <property type="project" value="TreeGrafter"/>
</dbReference>
<proteinExistence type="inferred from homology"/>
<dbReference type="GO" id="GO:0015935">
    <property type="term" value="C:small ribosomal subunit"/>
    <property type="evidence" value="ECO:0007669"/>
    <property type="project" value="InterPro"/>
</dbReference>
<sequence>MARSLKKGPYVDQRLLDQLRGRKQGDKTVVKTWSRRATITPEMIGFTFGVHNGKDFVQVSVAEDMVGHKLGEFAATTKFFRHGGKMQKEMEQKEAAAKSDLTAGAAPAPVGKK</sequence>
<dbReference type="PROSITE" id="PS00323">
    <property type="entry name" value="RIBOSOMAL_S19"/>
    <property type="match status" value="1"/>
</dbReference>
<name>A0A1G2QW86_9BACT</name>
<dbReference type="EMBL" id="MHTT01000027">
    <property type="protein sequence ID" value="OHA64874.1"/>
    <property type="molecule type" value="Genomic_DNA"/>
</dbReference>
<keyword evidence="4 7" id="KW-0689">Ribosomal protein</keyword>
<organism evidence="10 11">
    <name type="scientific">Candidatus Wildermuthbacteria bacterium RIFCSPHIGHO2_01_FULL_49_22b</name>
    <dbReference type="NCBI Taxonomy" id="1802448"/>
    <lineage>
        <taxon>Bacteria</taxon>
        <taxon>Candidatus Wildermuthiibacteriota</taxon>
    </lineage>
</organism>
<feature type="compositionally biased region" description="Basic and acidic residues" evidence="9">
    <location>
        <begin position="86"/>
        <end position="97"/>
    </location>
</feature>
<evidence type="ECO:0000313" key="10">
    <source>
        <dbReference type="EMBL" id="OHA64874.1"/>
    </source>
</evidence>
<dbReference type="PANTHER" id="PTHR11880">
    <property type="entry name" value="RIBOSOMAL PROTEIN S19P FAMILY MEMBER"/>
    <property type="match status" value="1"/>
</dbReference>
<evidence type="ECO:0000256" key="7">
    <source>
        <dbReference type="HAMAP-Rule" id="MF_00531"/>
    </source>
</evidence>
<evidence type="ECO:0000256" key="2">
    <source>
        <dbReference type="ARBA" id="ARBA00022730"/>
    </source>
</evidence>
<dbReference type="PIRSF" id="PIRSF002144">
    <property type="entry name" value="Ribosomal_S19"/>
    <property type="match status" value="1"/>
</dbReference>
<protein>
    <recommendedName>
        <fullName evidence="6 7">Small ribosomal subunit protein uS19</fullName>
    </recommendedName>
</protein>
<dbReference type="InterPro" id="IPR023575">
    <property type="entry name" value="Ribosomal_uS19_SF"/>
</dbReference>
<dbReference type="Gene3D" id="3.30.860.10">
    <property type="entry name" value="30s Ribosomal Protein S19, Chain A"/>
    <property type="match status" value="1"/>
</dbReference>
<evidence type="ECO:0000256" key="9">
    <source>
        <dbReference type="SAM" id="MobiDB-lite"/>
    </source>
</evidence>
<evidence type="ECO:0000256" key="5">
    <source>
        <dbReference type="ARBA" id="ARBA00023274"/>
    </source>
</evidence>
<dbReference type="Pfam" id="PF00203">
    <property type="entry name" value="Ribosomal_S19"/>
    <property type="match status" value="1"/>
</dbReference>
<dbReference type="HAMAP" id="MF_00531">
    <property type="entry name" value="Ribosomal_uS19"/>
    <property type="match status" value="1"/>
</dbReference>
<dbReference type="InterPro" id="IPR002222">
    <property type="entry name" value="Ribosomal_uS19"/>
</dbReference>
<dbReference type="AlphaFoldDB" id="A0A1G2QW86"/>
<keyword evidence="2 7" id="KW-0699">rRNA-binding</keyword>
<dbReference type="GO" id="GO:0006412">
    <property type="term" value="P:translation"/>
    <property type="evidence" value="ECO:0007669"/>
    <property type="project" value="UniProtKB-UniRule"/>
</dbReference>
<gene>
    <name evidence="7" type="primary">rpsS</name>
    <name evidence="10" type="ORF">A2672_01665</name>
</gene>
<evidence type="ECO:0000256" key="1">
    <source>
        <dbReference type="ARBA" id="ARBA00007345"/>
    </source>
</evidence>
<dbReference type="PRINTS" id="PR00975">
    <property type="entry name" value="RIBOSOMALS19"/>
</dbReference>
<evidence type="ECO:0000256" key="6">
    <source>
        <dbReference type="ARBA" id="ARBA00035163"/>
    </source>
</evidence>